<accession>W7Z090</accession>
<proteinExistence type="predicted"/>
<organism evidence="1 2">
    <name type="scientific">Paenibacillus pini JCM 16418</name>
    <dbReference type="NCBI Taxonomy" id="1236976"/>
    <lineage>
        <taxon>Bacteria</taxon>
        <taxon>Bacillati</taxon>
        <taxon>Bacillota</taxon>
        <taxon>Bacilli</taxon>
        <taxon>Bacillales</taxon>
        <taxon>Paenibacillaceae</taxon>
        <taxon>Paenibacillus</taxon>
    </lineage>
</organism>
<keyword evidence="2" id="KW-1185">Reference proteome</keyword>
<dbReference type="Proteomes" id="UP000019364">
    <property type="component" value="Unassembled WGS sequence"/>
</dbReference>
<dbReference type="RefSeq" id="WP_036648072.1">
    <property type="nucleotide sequence ID" value="NZ_BAVZ01000005.1"/>
</dbReference>
<comment type="caution">
    <text evidence="1">The sequence shown here is derived from an EMBL/GenBank/DDBJ whole genome shotgun (WGS) entry which is preliminary data.</text>
</comment>
<dbReference type="AlphaFoldDB" id="W7Z090"/>
<protein>
    <submittedName>
        <fullName evidence="1">Uncharacterized protein</fullName>
    </submittedName>
</protein>
<evidence type="ECO:0000313" key="1">
    <source>
        <dbReference type="EMBL" id="GAF08034.1"/>
    </source>
</evidence>
<dbReference type="STRING" id="1236976.JCM16418_2071"/>
<sequence length="97" mass="10728">MLAYIYTLEDGRIIDFVPDVISIVSDQINGATLCIGGIDLNKFSIFVTDEKFELNQVIPAGAVNHRSKFTGCSQEEIQADLKNRLADIEIAMSKMFG</sequence>
<dbReference type="EMBL" id="BAVZ01000005">
    <property type="protein sequence ID" value="GAF08034.1"/>
    <property type="molecule type" value="Genomic_DNA"/>
</dbReference>
<gene>
    <name evidence="1" type="ORF">JCM16418_2071</name>
</gene>
<evidence type="ECO:0000313" key="2">
    <source>
        <dbReference type="Proteomes" id="UP000019364"/>
    </source>
</evidence>
<name>W7Z090_9BACL</name>
<reference evidence="1 2" key="1">
    <citation type="journal article" date="2014" name="Genome Announc.">
        <title>Draft Genome Sequence of Paenibacillus pini JCM 16418T, Isolated from the Rhizosphere of Pine Tree.</title>
        <authorList>
            <person name="Yuki M."/>
            <person name="Oshima K."/>
            <person name="Suda W."/>
            <person name="Oshida Y."/>
            <person name="Kitamura K."/>
            <person name="Iida Y."/>
            <person name="Hattori M."/>
            <person name="Ohkuma M."/>
        </authorList>
    </citation>
    <scope>NUCLEOTIDE SEQUENCE [LARGE SCALE GENOMIC DNA]</scope>
    <source>
        <strain evidence="1 2">JCM 16418</strain>
    </source>
</reference>